<feature type="domain" description="Disease resistance protein winged helix" evidence="8">
    <location>
        <begin position="439"/>
        <end position="506"/>
    </location>
</feature>
<evidence type="ECO:0008006" key="12">
    <source>
        <dbReference type="Google" id="ProtNLM"/>
    </source>
</evidence>
<evidence type="ECO:0000313" key="11">
    <source>
        <dbReference type="Proteomes" id="UP000323597"/>
    </source>
</evidence>
<dbReference type="InterPro" id="IPR032675">
    <property type="entry name" value="LRR_dom_sf"/>
</dbReference>
<dbReference type="EMBL" id="CM017659">
    <property type="protein sequence ID" value="TYI58735.1"/>
    <property type="molecule type" value="Genomic_DNA"/>
</dbReference>
<feature type="domain" description="Disease resistance N-terminal" evidence="7">
    <location>
        <begin position="14"/>
        <end position="99"/>
    </location>
</feature>
<dbReference type="InterPro" id="IPR056789">
    <property type="entry name" value="LRR_R13L1-DRL21"/>
</dbReference>
<evidence type="ECO:0000256" key="3">
    <source>
        <dbReference type="ARBA" id="ARBA00022741"/>
    </source>
</evidence>
<protein>
    <recommendedName>
        <fullName evidence="12">Disease resistance RPP13-like protein 1</fullName>
    </recommendedName>
</protein>
<keyword evidence="1" id="KW-0433">Leucine-rich repeat</keyword>
<dbReference type="Gene3D" id="1.20.5.4130">
    <property type="match status" value="1"/>
</dbReference>
<dbReference type="InterPro" id="IPR002182">
    <property type="entry name" value="NB-ARC"/>
</dbReference>
<dbReference type="Pfam" id="PF25019">
    <property type="entry name" value="LRR_R13L1-DRL21"/>
    <property type="match status" value="1"/>
</dbReference>
<evidence type="ECO:0000256" key="1">
    <source>
        <dbReference type="ARBA" id="ARBA00022614"/>
    </source>
</evidence>
<dbReference type="SUPFAM" id="SSF52058">
    <property type="entry name" value="L domain-like"/>
    <property type="match status" value="1"/>
</dbReference>
<dbReference type="PRINTS" id="PR00364">
    <property type="entry name" value="DISEASERSIST"/>
</dbReference>
<dbReference type="PANTHER" id="PTHR36766">
    <property type="entry name" value="PLANT BROAD-SPECTRUM MILDEW RESISTANCE PROTEIN RPW8"/>
    <property type="match status" value="1"/>
</dbReference>
<organism evidence="10 11">
    <name type="scientific">Gossypium mustelinum</name>
    <name type="common">Cotton</name>
    <name type="synonym">Gossypium caicoense</name>
    <dbReference type="NCBI Taxonomy" id="34275"/>
    <lineage>
        <taxon>Eukaryota</taxon>
        <taxon>Viridiplantae</taxon>
        <taxon>Streptophyta</taxon>
        <taxon>Embryophyta</taxon>
        <taxon>Tracheophyta</taxon>
        <taxon>Spermatophyta</taxon>
        <taxon>Magnoliopsida</taxon>
        <taxon>eudicotyledons</taxon>
        <taxon>Gunneridae</taxon>
        <taxon>Pentapetalae</taxon>
        <taxon>rosids</taxon>
        <taxon>malvids</taxon>
        <taxon>Malvales</taxon>
        <taxon>Malvaceae</taxon>
        <taxon>Malvoideae</taxon>
        <taxon>Gossypium</taxon>
    </lineage>
</organism>
<accession>A0A5D2T1X3</accession>
<dbReference type="Gene3D" id="1.10.10.10">
    <property type="entry name" value="Winged helix-like DNA-binding domain superfamily/Winged helix DNA-binding domain"/>
    <property type="match status" value="1"/>
</dbReference>
<sequence>MSVIGEAALSGFLDLLLGKSLDSALKFVANHNQLHQQLKQWQSILPDIQAVLEDAEKKQIKNMGVKKWLEDLQDLAYDVDDILDEFAYEELRLKLKKSQAQASTSNVRKLIPTCFTGTSFAPTSFLFKNSMIPKVKEITARLNSLTTRRSSLGLSEILSQAPTSKGKQPRLQPTSVLDGVVEYVGRHKEKTEMIEFLKGDNSNGVSVLSIVGMGGMGKTTLAQLVYNDATINQSFHHKAWVCVSVKFDAIAITKAILQSITSESCDYSNLDLLQVKLKEKLSGKRFLLVLDDIWNENYNDWTILRSPFGAGTHIIVTTRLQIVSSIVDPLKAFHLDKLSDDDCLSIFTQHALKAKNFDGHLQFKEIGEKIVRRCNGLPLAAKAIGSMLRTIEYHGKWERICESEIWNLPEEQCGIIPALRLSYHHLPSNLKRCFAYCSILPKDYEFGEEEIILLWRAEGLLQQKAMPQIKDLGNQYFQDLVSRSFFQTSSKDKSRFVMHDLINDLAQVVAGEICSKLEGDKKWKFSNRTRHSSYIVGTYDTVKKFEAFDQVNSLRTFLSLMLTSVYRWPYLTNVVLVDLLPRLGYLRTLSLSRYKITELPDVFENLKHLRYLNFSYTDIECLPDSLCTLYHLETLLLHWCYNLQRLPSKMENLVNLHYLDIRGANSIERIPFRIDKLTNLQRLSDFIIAKGDGCHIRYLKYLSNLEGDFRLSGLENVNGEDAGEAKLNEKQGIHRLVLHWSGKFKKASRNKEVEEWVLDSLRPPKKLEQLVIENYGGAKFSTWIADPSFKNMLSLELRKCKNCKSLPSIGRWLLLKDLSISGLDQVHKIGAELFGENQSNAFASLESLCFDNMLNWEEWDLCEDDEQVSKFPSLHFLSIRKCPLLLGRLPTILQSLQTLDIYECQRLVVSISSFPLLCVLRVEGCEELVDEGSLSVQKVTSFKVVSVSNISNFNISAERIMLRFANSEAFYIFGWKELGSLSQIGLRLVGHRFITIWNCPQLVSLETEEERLQLDKIPGVEYLTIRDCERLNRLPEALHAFPLITIIVLENCPGLVCFAESNFPPALKGLWIWNCSGLQYLVDEKENNNKSMSSNTCLLERLEIKCCPSLIWLSSRGDICNRLQHLDIRDCSKLSRLFSNTKLPVMLKKLFIWDCPVLECITQDFLETIDLESIGIRGAEKIESLPRGLDKLSHLQKIRLNLCPNLVTSSSFPSASTTSPPFEN</sequence>
<dbReference type="InterPro" id="IPR042197">
    <property type="entry name" value="Apaf_helical"/>
</dbReference>
<evidence type="ECO:0000256" key="4">
    <source>
        <dbReference type="ARBA" id="ARBA00022821"/>
    </source>
</evidence>
<dbReference type="AlphaFoldDB" id="A0A5D2T1X3"/>
<dbReference type="Gene3D" id="1.10.8.430">
    <property type="entry name" value="Helical domain of apoptotic protease-activating factors"/>
    <property type="match status" value="1"/>
</dbReference>
<dbReference type="GO" id="GO:0051707">
    <property type="term" value="P:response to other organism"/>
    <property type="evidence" value="ECO:0007669"/>
    <property type="project" value="UniProtKB-ARBA"/>
</dbReference>
<reference evidence="10 11" key="1">
    <citation type="submission" date="2019-07" db="EMBL/GenBank/DDBJ databases">
        <title>WGS assembly of Gossypium mustelinum.</title>
        <authorList>
            <person name="Chen Z.J."/>
            <person name="Sreedasyam A."/>
            <person name="Ando A."/>
            <person name="Song Q."/>
            <person name="De L."/>
            <person name="Hulse-Kemp A."/>
            <person name="Ding M."/>
            <person name="Ye W."/>
            <person name="Kirkbride R."/>
            <person name="Jenkins J."/>
            <person name="Plott C."/>
            <person name="Lovell J."/>
            <person name="Lin Y.-M."/>
            <person name="Vaughn R."/>
            <person name="Liu B."/>
            <person name="Li W."/>
            <person name="Simpson S."/>
            <person name="Scheffler B."/>
            <person name="Saski C."/>
            <person name="Grover C."/>
            <person name="Hu G."/>
            <person name="Conover J."/>
            <person name="Carlson J."/>
            <person name="Shu S."/>
            <person name="Boston L."/>
            <person name="Williams M."/>
            <person name="Peterson D."/>
            <person name="Mcgee K."/>
            <person name="Jones D."/>
            <person name="Wendel J."/>
            <person name="Stelly D."/>
            <person name="Grimwood J."/>
            <person name="Schmutz J."/>
        </authorList>
    </citation>
    <scope>NUCLEOTIDE SEQUENCE [LARGE SCALE GENOMIC DNA]</scope>
    <source>
        <strain evidence="10">1408120.09</strain>
    </source>
</reference>
<dbReference type="Gene3D" id="3.40.50.300">
    <property type="entry name" value="P-loop containing nucleotide triphosphate hydrolases"/>
    <property type="match status" value="1"/>
</dbReference>
<dbReference type="GO" id="GO:0043531">
    <property type="term" value="F:ADP binding"/>
    <property type="evidence" value="ECO:0007669"/>
    <property type="project" value="InterPro"/>
</dbReference>
<keyword evidence="5" id="KW-0067">ATP-binding</keyword>
<evidence type="ECO:0000256" key="2">
    <source>
        <dbReference type="ARBA" id="ARBA00022737"/>
    </source>
</evidence>
<dbReference type="InterPro" id="IPR041118">
    <property type="entry name" value="Rx_N"/>
</dbReference>
<keyword evidence="3" id="KW-0547">Nucleotide-binding</keyword>
<dbReference type="Proteomes" id="UP000323597">
    <property type="component" value="Chromosome D11"/>
</dbReference>
<evidence type="ECO:0000259" key="6">
    <source>
        <dbReference type="Pfam" id="PF00931"/>
    </source>
</evidence>
<keyword evidence="2" id="KW-0677">Repeat</keyword>
<dbReference type="Pfam" id="PF23559">
    <property type="entry name" value="WHD_DRP"/>
    <property type="match status" value="1"/>
</dbReference>
<evidence type="ECO:0000259" key="9">
    <source>
        <dbReference type="Pfam" id="PF25019"/>
    </source>
</evidence>
<name>A0A5D2T1X3_GOSMU</name>
<keyword evidence="11" id="KW-1185">Reference proteome</keyword>
<evidence type="ECO:0000313" key="10">
    <source>
        <dbReference type="EMBL" id="TYI58735.1"/>
    </source>
</evidence>
<dbReference type="InterPro" id="IPR036388">
    <property type="entry name" value="WH-like_DNA-bd_sf"/>
</dbReference>
<dbReference type="InterPro" id="IPR058922">
    <property type="entry name" value="WHD_DRP"/>
</dbReference>
<keyword evidence="4" id="KW-0611">Plant defense</keyword>
<evidence type="ECO:0000259" key="7">
    <source>
        <dbReference type="Pfam" id="PF18052"/>
    </source>
</evidence>
<dbReference type="EMBL" id="CM017659">
    <property type="protein sequence ID" value="TYI58734.1"/>
    <property type="molecule type" value="Genomic_DNA"/>
</dbReference>
<dbReference type="PANTHER" id="PTHR36766:SF51">
    <property type="entry name" value="DISEASE RESISTANCE RPP13-LIKE PROTEIN 1"/>
    <property type="match status" value="1"/>
</dbReference>
<gene>
    <name evidence="10" type="ORF">E1A91_D11G381700v1</name>
</gene>
<dbReference type="SUPFAM" id="SSF52047">
    <property type="entry name" value="RNI-like"/>
    <property type="match status" value="1"/>
</dbReference>
<dbReference type="GO" id="GO:0006952">
    <property type="term" value="P:defense response"/>
    <property type="evidence" value="ECO:0007669"/>
    <property type="project" value="UniProtKB-KW"/>
</dbReference>
<dbReference type="Pfam" id="PF18052">
    <property type="entry name" value="Rx_N"/>
    <property type="match status" value="1"/>
</dbReference>
<feature type="domain" description="NB-ARC" evidence="6">
    <location>
        <begin position="189"/>
        <end position="354"/>
    </location>
</feature>
<evidence type="ECO:0000256" key="5">
    <source>
        <dbReference type="ARBA" id="ARBA00022840"/>
    </source>
</evidence>
<dbReference type="Gene3D" id="3.80.10.10">
    <property type="entry name" value="Ribonuclease Inhibitor"/>
    <property type="match status" value="2"/>
</dbReference>
<dbReference type="Pfam" id="PF00931">
    <property type="entry name" value="NB-ARC"/>
    <property type="match status" value="1"/>
</dbReference>
<proteinExistence type="predicted"/>
<dbReference type="InterPro" id="IPR027417">
    <property type="entry name" value="P-loop_NTPase"/>
</dbReference>
<evidence type="ECO:0000259" key="8">
    <source>
        <dbReference type="Pfam" id="PF23559"/>
    </source>
</evidence>
<dbReference type="GO" id="GO:0005524">
    <property type="term" value="F:ATP binding"/>
    <property type="evidence" value="ECO:0007669"/>
    <property type="project" value="UniProtKB-KW"/>
</dbReference>
<feature type="domain" description="R13L1/DRL21-like LRR repeat region" evidence="9">
    <location>
        <begin position="696"/>
        <end position="822"/>
    </location>
</feature>
<dbReference type="SUPFAM" id="SSF52540">
    <property type="entry name" value="P-loop containing nucleoside triphosphate hydrolases"/>
    <property type="match status" value="1"/>
</dbReference>